<comment type="similarity">
    <text evidence="1 9 10">Belongs to the class-I aminoacyl-tRNA synthetase family.</text>
</comment>
<evidence type="ECO:0000259" key="14">
    <source>
        <dbReference type="Pfam" id="PF13603"/>
    </source>
</evidence>
<dbReference type="Gene3D" id="1.10.730.10">
    <property type="entry name" value="Isoleucyl-tRNA Synthetase, Domain 1"/>
    <property type="match status" value="2"/>
</dbReference>
<keyword evidence="4 9" id="KW-0547">Nucleotide-binding</keyword>
<dbReference type="InterPro" id="IPR013155">
    <property type="entry name" value="M/V/L/I-tRNA-synth_anticd-bd"/>
</dbReference>
<dbReference type="FunFam" id="1.10.730.10:FF:000011">
    <property type="entry name" value="Leucine--tRNA ligase chloroplastic/mitochondrial"/>
    <property type="match status" value="1"/>
</dbReference>
<dbReference type="HAMAP" id="MF_00049_B">
    <property type="entry name" value="Leu_tRNA_synth_B"/>
    <property type="match status" value="1"/>
</dbReference>
<evidence type="ECO:0000313" key="15">
    <source>
        <dbReference type="EMBL" id="ARU55935.1"/>
    </source>
</evidence>
<evidence type="ECO:0000256" key="4">
    <source>
        <dbReference type="ARBA" id="ARBA00022741"/>
    </source>
</evidence>
<dbReference type="FunFam" id="3.90.740.10:FF:000012">
    <property type="entry name" value="Leucine--tRNA ligase"/>
    <property type="match status" value="1"/>
</dbReference>
<keyword evidence="16" id="KW-1185">Reference proteome</keyword>
<gene>
    <name evidence="9 15" type="primary">leuS</name>
    <name evidence="15" type="ORF">OLMES_1861</name>
</gene>
<dbReference type="InterPro" id="IPR001412">
    <property type="entry name" value="aa-tRNA-synth_I_CS"/>
</dbReference>
<dbReference type="InterPro" id="IPR002300">
    <property type="entry name" value="aa-tRNA-synth_Ia"/>
</dbReference>
<dbReference type="PANTHER" id="PTHR43740:SF2">
    <property type="entry name" value="LEUCINE--TRNA LIGASE, MITOCHONDRIAL"/>
    <property type="match status" value="1"/>
</dbReference>
<dbReference type="GO" id="GO:0006429">
    <property type="term" value="P:leucyl-tRNA aminoacylation"/>
    <property type="evidence" value="ECO:0007669"/>
    <property type="project" value="UniProtKB-UniRule"/>
</dbReference>
<dbReference type="SUPFAM" id="SSF47323">
    <property type="entry name" value="Anticodon-binding domain of a subclass of class I aminoacyl-tRNA synthetases"/>
    <property type="match status" value="1"/>
</dbReference>
<dbReference type="KEGG" id="ome:OLMES_1861"/>
<dbReference type="EMBL" id="CP021425">
    <property type="protein sequence ID" value="ARU55935.1"/>
    <property type="molecule type" value="Genomic_DNA"/>
</dbReference>
<dbReference type="InterPro" id="IPR015413">
    <property type="entry name" value="Methionyl/Leucyl_tRNA_Synth"/>
</dbReference>
<organism evidence="15 16">
    <name type="scientific">Oleiphilus messinensis</name>
    <dbReference type="NCBI Taxonomy" id="141451"/>
    <lineage>
        <taxon>Bacteria</taxon>
        <taxon>Pseudomonadati</taxon>
        <taxon>Pseudomonadota</taxon>
        <taxon>Gammaproteobacteria</taxon>
        <taxon>Oceanospirillales</taxon>
        <taxon>Oleiphilaceae</taxon>
        <taxon>Oleiphilus</taxon>
    </lineage>
</organism>
<keyword evidence="2 9" id="KW-0963">Cytoplasm</keyword>
<evidence type="ECO:0000256" key="8">
    <source>
        <dbReference type="ARBA" id="ARBA00047469"/>
    </source>
</evidence>
<keyword evidence="5 9" id="KW-0067">ATP-binding</keyword>
<dbReference type="InterPro" id="IPR002302">
    <property type="entry name" value="Leu-tRNA-ligase"/>
</dbReference>
<evidence type="ECO:0000259" key="11">
    <source>
        <dbReference type="Pfam" id="PF00133"/>
    </source>
</evidence>
<dbReference type="EC" id="6.1.1.4" evidence="9"/>
<dbReference type="InterPro" id="IPR009008">
    <property type="entry name" value="Val/Leu/Ile-tRNA-synth_edit"/>
</dbReference>
<dbReference type="GO" id="GO:0005524">
    <property type="term" value="F:ATP binding"/>
    <property type="evidence" value="ECO:0007669"/>
    <property type="project" value="UniProtKB-UniRule"/>
</dbReference>
<dbReference type="GO" id="GO:0002161">
    <property type="term" value="F:aminoacyl-tRNA deacylase activity"/>
    <property type="evidence" value="ECO:0007669"/>
    <property type="project" value="InterPro"/>
</dbReference>
<dbReference type="FunFam" id="3.40.50.620:FF:000395">
    <property type="entry name" value="Leucine--tRNA ligase"/>
    <property type="match status" value="1"/>
</dbReference>
<dbReference type="AlphaFoldDB" id="A0A1Y0I8X5"/>
<sequence>MEEHYNPRDIEQKAQQYWQDQKSFEVTEDPGKEKYYCLSMFPYPSGKLHMGHVRNYTIGDVISRYQRMQGKNVLQPMGWDAFGLPAENAAIKNNVAPAKWTYENIEYMKNQLNQLGFGYDWGRELATCRPEYYRWEQWFFTKLYEKGLVYKKNATVNWDPVDQTVLANEQVVDGKGWRSGAPVEQKEIPQWFIKITDYAQELLDDLDQLEDWPEQVKTMQRNWIGKSEGVELSFTVEGQDQELTVYTTRPDTLMGVTYVAIAAQHPLALAASEHNVELRDFIAECKNTKVAEADMATMEKKGVPTGLSAVHPITQETIPVWVANFVLMDYGSGAVMSVPAHDERDHEFAMRFGLPIKQVIAPTNDVEVDVQEAAYTDKGILVSSGEFTGLTSQEAFEAIAVKLSEMGKGSKKVNFRLRDWGVSRQRYWGAPIPILNLEDGSEAPVPEDQLPVQLPEDVELDGVKSPIKADPEWAKTTFNGAPALRETDTFDTFMESSWYYARYCCPNSDDAMLNPEQANYWLPVDQYIGGIEHAILHLLYSRFFHKLLRDVGLVNSDEPFKRLLCQGMVLADTFFREDEKGGKNWISPNDVAVEKDDKGRVVSITSKIDGQPVETDGTSKMSKSKNNGIDPQEIIDKFGADTVRLFMMFAAPPEQSLEWSDSAVEGQHKFLRRLWKTVHSHLGSDTTTKLNPIALNDSQKALRRKTHETIKKVSDDVSRRLTFNTAIAALMELLNEVNKHEGNDEQSIAVRHEALETAILLLSPIVPHICHELWQLLGHIDPVIDASWPEVDESALVRSSLLMVVQVNGKVRSKIEVGVDQSKDEIQAIAMADENVQRFTEGMTVRKVIVVPQKLVNIVVG</sequence>
<evidence type="ECO:0000256" key="3">
    <source>
        <dbReference type="ARBA" id="ARBA00022598"/>
    </source>
</evidence>
<evidence type="ECO:0000259" key="12">
    <source>
        <dbReference type="Pfam" id="PF08264"/>
    </source>
</evidence>
<evidence type="ECO:0000256" key="1">
    <source>
        <dbReference type="ARBA" id="ARBA00005594"/>
    </source>
</evidence>
<dbReference type="FunFam" id="3.10.20.590:FF:000001">
    <property type="entry name" value="Leucine--tRNA ligase"/>
    <property type="match status" value="1"/>
</dbReference>
<feature type="domain" description="Methionyl/Leucyl tRNA synthetase" evidence="13">
    <location>
        <begin position="39"/>
        <end position="171"/>
    </location>
</feature>
<feature type="short sequence motif" description="'KMSKS' region" evidence="9">
    <location>
        <begin position="620"/>
        <end position="624"/>
    </location>
</feature>
<feature type="binding site" evidence="9">
    <location>
        <position position="623"/>
    </location>
    <ligand>
        <name>ATP</name>
        <dbReference type="ChEBI" id="CHEBI:30616"/>
    </ligand>
</feature>
<evidence type="ECO:0000256" key="6">
    <source>
        <dbReference type="ARBA" id="ARBA00022917"/>
    </source>
</evidence>
<dbReference type="Pfam" id="PF00133">
    <property type="entry name" value="tRNA-synt_1"/>
    <property type="match status" value="2"/>
</dbReference>
<dbReference type="RefSeq" id="WP_087460982.1">
    <property type="nucleotide sequence ID" value="NZ_CP021425.1"/>
</dbReference>
<dbReference type="GO" id="GO:0005829">
    <property type="term" value="C:cytosol"/>
    <property type="evidence" value="ECO:0007669"/>
    <property type="project" value="TreeGrafter"/>
</dbReference>
<feature type="short sequence motif" description="'HIGH' region" evidence="9">
    <location>
        <begin position="42"/>
        <end position="52"/>
    </location>
</feature>
<dbReference type="Gene3D" id="2.20.28.290">
    <property type="match status" value="1"/>
</dbReference>
<dbReference type="PRINTS" id="PR00985">
    <property type="entry name" value="TRNASYNTHLEU"/>
</dbReference>
<evidence type="ECO:0000256" key="9">
    <source>
        <dbReference type="HAMAP-Rule" id="MF_00049"/>
    </source>
</evidence>
<dbReference type="PANTHER" id="PTHR43740">
    <property type="entry name" value="LEUCYL-TRNA SYNTHETASE"/>
    <property type="match status" value="1"/>
</dbReference>
<dbReference type="InterPro" id="IPR009080">
    <property type="entry name" value="tRNAsynth_Ia_anticodon-bd"/>
</dbReference>
<dbReference type="SUPFAM" id="SSF52374">
    <property type="entry name" value="Nucleotidylyl transferase"/>
    <property type="match status" value="1"/>
</dbReference>
<dbReference type="Pfam" id="PF09334">
    <property type="entry name" value="tRNA-synt_1g"/>
    <property type="match status" value="1"/>
</dbReference>
<evidence type="ECO:0000256" key="2">
    <source>
        <dbReference type="ARBA" id="ARBA00022490"/>
    </source>
</evidence>
<accession>A0A1Y0I8X5</accession>
<name>A0A1Y0I8X5_9GAMM</name>
<feature type="domain" description="Aminoacyl-tRNA synthetase class Ia" evidence="11">
    <location>
        <begin position="619"/>
        <end position="659"/>
    </location>
</feature>
<comment type="catalytic activity">
    <reaction evidence="8 9">
        <text>tRNA(Leu) + L-leucine + ATP = L-leucyl-tRNA(Leu) + AMP + diphosphate</text>
        <dbReference type="Rhea" id="RHEA:11688"/>
        <dbReference type="Rhea" id="RHEA-COMP:9613"/>
        <dbReference type="Rhea" id="RHEA-COMP:9622"/>
        <dbReference type="ChEBI" id="CHEBI:30616"/>
        <dbReference type="ChEBI" id="CHEBI:33019"/>
        <dbReference type="ChEBI" id="CHEBI:57427"/>
        <dbReference type="ChEBI" id="CHEBI:78442"/>
        <dbReference type="ChEBI" id="CHEBI:78494"/>
        <dbReference type="ChEBI" id="CHEBI:456215"/>
        <dbReference type="EC" id="6.1.1.4"/>
    </reaction>
</comment>
<dbReference type="Pfam" id="PF08264">
    <property type="entry name" value="Anticodon_1"/>
    <property type="match status" value="1"/>
</dbReference>
<protein>
    <recommendedName>
        <fullName evidence="9">Leucine--tRNA ligase</fullName>
        <ecNumber evidence="9">6.1.1.4</ecNumber>
    </recommendedName>
    <alternativeName>
        <fullName evidence="9">Leucyl-tRNA synthetase</fullName>
        <shortName evidence="9">LeuRS</shortName>
    </alternativeName>
</protein>
<dbReference type="OrthoDB" id="9810365at2"/>
<keyword evidence="7 9" id="KW-0030">Aminoacyl-tRNA synthetase</keyword>
<dbReference type="FunFam" id="2.20.28.290:FF:000001">
    <property type="entry name" value="Leucine--tRNA ligase"/>
    <property type="match status" value="1"/>
</dbReference>
<evidence type="ECO:0000256" key="7">
    <source>
        <dbReference type="ARBA" id="ARBA00023146"/>
    </source>
</evidence>
<proteinExistence type="inferred from homology"/>
<dbReference type="Gene3D" id="3.10.20.590">
    <property type="match status" value="1"/>
</dbReference>
<dbReference type="PROSITE" id="PS00178">
    <property type="entry name" value="AA_TRNA_LIGASE_I"/>
    <property type="match status" value="1"/>
</dbReference>
<feature type="domain" description="Leucyl-tRNA synthetase editing" evidence="14">
    <location>
        <begin position="221"/>
        <end position="403"/>
    </location>
</feature>
<keyword evidence="3 9" id="KW-0436">Ligase</keyword>
<dbReference type="GO" id="GO:0004823">
    <property type="term" value="F:leucine-tRNA ligase activity"/>
    <property type="evidence" value="ECO:0007669"/>
    <property type="project" value="UniProtKB-UniRule"/>
</dbReference>
<evidence type="ECO:0000256" key="10">
    <source>
        <dbReference type="RuleBase" id="RU363035"/>
    </source>
</evidence>
<evidence type="ECO:0000259" key="13">
    <source>
        <dbReference type="Pfam" id="PF09334"/>
    </source>
</evidence>
<dbReference type="FunFam" id="3.40.50.620:FF:000124">
    <property type="entry name" value="Leucine--tRNA ligase"/>
    <property type="match status" value="1"/>
</dbReference>
<dbReference type="CDD" id="cd00812">
    <property type="entry name" value="LeuRS_core"/>
    <property type="match status" value="1"/>
</dbReference>
<dbReference type="Pfam" id="PF13603">
    <property type="entry name" value="tRNA-synt_1_2"/>
    <property type="match status" value="1"/>
</dbReference>
<dbReference type="InterPro" id="IPR014729">
    <property type="entry name" value="Rossmann-like_a/b/a_fold"/>
</dbReference>
<dbReference type="Proteomes" id="UP000196027">
    <property type="component" value="Chromosome"/>
</dbReference>
<evidence type="ECO:0000256" key="5">
    <source>
        <dbReference type="ARBA" id="ARBA00022840"/>
    </source>
</evidence>
<dbReference type="SUPFAM" id="SSF50677">
    <property type="entry name" value="ValRS/IleRS/LeuRS editing domain"/>
    <property type="match status" value="1"/>
</dbReference>
<comment type="subcellular location">
    <subcellularLocation>
        <location evidence="9">Cytoplasm</location>
    </subcellularLocation>
</comment>
<dbReference type="NCBIfam" id="TIGR00396">
    <property type="entry name" value="leuS_bact"/>
    <property type="match status" value="1"/>
</dbReference>
<feature type="domain" description="Aminoacyl-tRNA synthetase class Ia" evidence="11">
    <location>
        <begin position="417"/>
        <end position="593"/>
    </location>
</feature>
<keyword evidence="6 9" id="KW-0648">Protein biosynthesis</keyword>
<reference evidence="15 16" key="1">
    <citation type="submission" date="2017-05" db="EMBL/GenBank/DDBJ databases">
        <title>Genomic insights into alkan degradation activity of Oleiphilus messinensis.</title>
        <authorList>
            <person name="Kozyavkin S.A."/>
            <person name="Slesarev A.I."/>
            <person name="Golyshin P.N."/>
            <person name="Korzhenkov A."/>
            <person name="Golyshina O.N."/>
            <person name="Toshchakov S.V."/>
        </authorList>
    </citation>
    <scope>NUCLEOTIDE SEQUENCE [LARGE SCALE GENOMIC DNA]</scope>
    <source>
        <strain evidence="15 16">ME102</strain>
    </source>
</reference>
<feature type="domain" description="Methionyl/Valyl/Leucyl/Isoleucyl-tRNA synthetase anticodon-binding" evidence="12">
    <location>
        <begin position="700"/>
        <end position="824"/>
    </location>
</feature>
<evidence type="ECO:0000313" key="16">
    <source>
        <dbReference type="Proteomes" id="UP000196027"/>
    </source>
</evidence>
<dbReference type="InterPro" id="IPR025709">
    <property type="entry name" value="Leu_tRNA-synth_edit"/>
</dbReference>
<dbReference type="Gene3D" id="3.40.50.620">
    <property type="entry name" value="HUPs"/>
    <property type="match status" value="2"/>
</dbReference>
<dbReference type="CDD" id="cd07958">
    <property type="entry name" value="Anticodon_Ia_Leu_BEm"/>
    <property type="match status" value="1"/>
</dbReference>